<dbReference type="SUPFAM" id="SSF53474">
    <property type="entry name" value="alpha/beta-Hydrolases"/>
    <property type="match status" value="1"/>
</dbReference>
<dbReference type="AlphaFoldDB" id="A0A9P4QJB9"/>
<dbReference type="InterPro" id="IPR029058">
    <property type="entry name" value="AB_hydrolase_fold"/>
</dbReference>
<evidence type="ECO:0000313" key="2">
    <source>
        <dbReference type="Proteomes" id="UP000799444"/>
    </source>
</evidence>
<evidence type="ECO:0000313" key="1">
    <source>
        <dbReference type="EMBL" id="KAF2727524.1"/>
    </source>
</evidence>
<organism evidence="1 2">
    <name type="scientific">Polyplosphaeria fusca</name>
    <dbReference type="NCBI Taxonomy" id="682080"/>
    <lineage>
        <taxon>Eukaryota</taxon>
        <taxon>Fungi</taxon>
        <taxon>Dikarya</taxon>
        <taxon>Ascomycota</taxon>
        <taxon>Pezizomycotina</taxon>
        <taxon>Dothideomycetes</taxon>
        <taxon>Pleosporomycetidae</taxon>
        <taxon>Pleosporales</taxon>
        <taxon>Tetraplosphaeriaceae</taxon>
        <taxon>Polyplosphaeria</taxon>
    </lineage>
</organism>
<protein>
    <submittedName>
        <fullName evidence="1">Uncharacterized protein</fullName>
    </submittedName>
</protein>
<accession>A0A9P4QJB9</accession>
<dbReference type="Gene3D" id="3.40.50.1820">
    <property type="entry name" value="alpha/beta hydrolase"/>
    <property type="match status" value="1"/>
</dbReference>
<dbReference type="Proteomes" id="UP000799444">
    <property type="component" value="Unassembled WGS sequence"/>
</dbReference>
<keyword evidence="2" id="KW-1185">Reference proteome</keyword>
<dbReference type="EMBL" id="ML996327">
    <property type="protein sequence ID" value="KAF2727524.1"/>
    <property type="molecule type" value="Genomic_DNA"/>
</dbReference>
<reference evidence="1" key="1">
    <citation type="journal article" date="2020" name="Stud. Mycol.">
        <title>101 Dothideomycetes genomes: a test case for predicting lifestyles and emergence of pathogens.</title>
        <authorList>
            <person name="Haridas S."/>
            <person name="Albert R."/>
            <person name="Binder M."/>
            <person name="Bloem J."/>
            <person name="Labutti K."/>
            <person name="Salamov A."/>
            <person name="Andreopoulos B."/>
            <person name="Baker S."/>
            <person name="Barry K."/>
            <person name="Bills G."/>
            <person name="Bluhm B."/>
            <person name="Cannon C."/>
            <person name="Castanera R."/>
            <person name="Culley D."/>
            <person name="Daum C."/>
            <person name="Ezra D."/>
            <person name="Gonzalez J."/>
            <person name="Henrissat B."/>
            <person name="Kuo A."/>
            <person name="Liang C."/>
            <person name="Lipzen A."/>
            <person name="Lutzoni F."/>
            <person name="Magnuson J."/>
            <person name="Mondo S."/>
            <person name="Nolan M."/>
            <person name="Ohm R."/>
            <person name="Pangilinan J."/>
            <person name="Park H.-J."/>
            <person name="Ramirez L."/>
            <person name="Alfaro M."/>
            <person name="Sun H."/>
            <person name="Tritt A."/>
            <person name="Yoshinaga Y."/>
            <person name="Zwiers L.-H."/>
            <person name="Turgeon B."/>
            <person name="Goodwin S."/>
            <person name="Spatafora J."/>
            <person name="Crous P."/>
            <person name="Grigoriev I."/>
        </authorList>
    </citation>
    <scope>NUCLEOTIDE SEQUENCE</scope>
    <source>
        <strain evidence="1">CBS 125425</strain>
    </source>
</reference>
<name>A0A9P4QJB9_9PLEO</name>
<dbReference type="OrthoDB" id="2141514at2759"/>
<feature type="non-terminal residue" evidence="1">
    <location>
        <position position="1"/>
    </location>
</feature>
<comment type="caution">
    <text evidence="1">The sequence shown here is derived from an EMBL/GenBank/DDBJ whole genome shotgun (WGS) entry which is preliminary data.</text>
</comment>
<proteinExistence type="predicted"/>
<sequence>YFEDSTLSNHTIYQPKDPSGLKLPVIAWANGGCANQGLSHQSFLTEVTSYGAFAIAVGPVKGNPGGGGPPPSGNSSSIPIFPERQKAAIDWVVKNAGKGNYTHVDTSRIAVWGMSCGGIETYVNWADERVSSIGIFNSGQLAANESIAIASKINKPIFYFMGGPTDIAYENGERDYANLPGGTPAWLGNDGLGHGGSFGKPNAGPIAIAGVHFMQWLLRGNASAGAFFTNGDALKSGYTDNKSKDLDKLNITSIQRLSHWVRN</sequence>
<gene>
    <name evidence="1" type="ORF">EJ04DRAFT_451154</name>
</gene>